<dbReference type="InterPro" id="IPR015046">
    <property type="entry name" value="LciA_Immunity-like"/>
</dbReference>
<dbReference type="InterPro" id="IPR053739">
    <property type="entry name" value="Bact_Immunity_Domain_sf"/>
</dbReference>
<reference evidence="1 2" key="1">
    <citation type="journal article" date="2016" name="Genome Announc.">
        <title>Complete Genome Sequences of Aerococcus christensenii CCUG 28831T, Aerococcus sanguinicola CCUG 43001T, Aerococcus urinae CCUG 36881T, Aerococcus urinaeequi CCUG 28094T, Aerococcus urinaehominis CCUG 42038 BT, and Aerococcus viridans CCUG 4311T.</title>
        <authorList>
            <person name="Carkaci D."/>
            <person name="Dargis R."/>
            <person name="Nielsen X.C."/>
            <person name="Skovgaard O."/>
            <person name="Fuursted K."/>
            <person name="Christensen J.J."/>
        </authorList>
    </citation>
    <scope>NUCLEOTIDE SEQUENCE [LARGE SCALE GENOMIC DNA]</scope>
    <source>
        <strain evidence="1 2">CCUG43001</strain>
    </source>
</reference>
<protein>
    <recommendedName>
        <fullName evidence="3">Bacteriocin immunity protein</fullName>
    </recommendedName>
</protein>
<dbReference type="AlphaFoldDB" id="A0A0X8FB71"/>
<sequence>MAALKWFAGGQDRRKEAIKLIQEIEGKLGPSQPALKQVLADYLLEFQESGTSAPYILTRLNLDLSKALRADGQVIPDDQEALLKELSALSQIRYGY</sequence>
<dbReference type="Gene3D" id="1.20.1440.140">
    <property type="match status" value="1"/>
</dbReference>
<dbReference type="KEGG" id="asan:AWM72_03825"/>
<accession>A0A0X8FB71</accession>
<proteinExistence type="predicted"/>
<dbReference type="RefSeq" id="WP_067973443.1">
    <property type="nucleotide sequence ID" value="NZ_CAJHKM010000005.1"/>
</dbReference>
<dbReference type="GeneID" id="92903199"/>
<dbReference type="EMBL" id="CP014160">
    <property type="protein sequence ID" value="AMB93949.1"/>
    <property type="molecule type" value="Genomic_DNA"/>
</dbReference>
<organism evidence="1 2">
    <name type="scientific">Aerococcus sanguinicola</name>
    <dbReference type="NCBI Taxonomy" id="119206"/>
    <lineage>
        <taxon>Bacteria</taxon>
        <taxon>Bacillati</taxon>
        <taxon>Bacillota</taxon>
        <taxon>Bacilli</taxon>
        <taxon>Lactobacillales</taxon>
        <taxon>Aerococcaceae</taxon>
        <taxon>Aerococcus</taxon>
    </lineage>
</organism>
<evidence type="ECO:0000313" key="1">
    <source>
        <dbReference type="EMBL" id="AMB93949.1"/>
    </source>
</evidence>
<keyword evidence="2" id="KW-1185">Reference proteome</keyword>
<evidence type="ECO:0008006" key="3">
    <source>
        <dbReference type="Google" id="ProtNLM"/>
    </source>
</evidence>
<gene>
    <name evidence="1" type="ORF">AWM72_03825</name>
</gene>
<dbReference type="Pfam" id="PF08951">
    <property type="entry name" value="EntA_Immun"/>
    <property type="match status" value="1"/>
</dbReference>
<name>A0A0X8FB71_9LACT</name>
<evidence type="ECO:0000313" key="2">
    <source>
        <dbReference type="Proteomes" id="UP000069912"/>
    </source>
</evidence>
<reference evidence="2" key="2">
    <citation type="submission" date="2016-01" db="EMBL/GenBank/DDBJ databases">
        <title>Six Aerococcus type strain genome sequencing and assembly using PacBio and Illumina Hiseq.</title>
        <authorList>
            <person name="Carkaci D."/>
            <person name="Dargis R."/>
            <person name="Nielsen X.C."/>
            <person name="Skovgaard O."/>
            <person name="Fuursted K."/>
            <person name="Christensen J.J."/>
        </authorList>
    </citation>
    <scope>NUCLEOTIDE SEQUENCE [LARGE SCALE GENOMIC DNA]</scope>
    <source>
        <strain evidence="2">CCUG43001</strain>
    </source>
</reference>
<dbReference type="Proteomes" id="UP000069912">
    <property type="component" value="Chromosome"/>
</dbReference>